<gene>
    <name evidence="2" type="ORF">SEMRO_225_G091900.1</name>
</gene>
<dbReference type="EMBL" id="CAICTM010000224">
    <property type="protein sequence ID" value="CAB9505270.1"/>
    <property type="molecule type" value="Genomic_DNA"/>
</dbReference>
<dbReference type="OrthoDB" id="411029at2759"/>
<dbReference type="AlphaFoldDB" id="A0A9N8HAH8"/>
<comment type="caution">
    <text evidence="2">The sequence shown here is derived from an EMBL/GenBank/DDBJ whole genome shotgun (WGS) entry which is preliminary data.</text>
</comment>
<organism evidence="2 3">
    <name type="scientific">Seminavis robusta</name>
    <dbReference type="NCBI Taxonomy" id="568900"/>
    <lineage>
        <taxon>Eukaryota</taxon>
        <taxon>Sar</taxon>
        <taxon>Stramenopiles</taxon>
        <taxon>Ochrophyta</taxon>
        <taxon>Bacillariophyta</taxon>
        <taxon>Bacillariophyceae</taxon>
        <taxon>Bacillariophycidae</taxon>
        <taxon>Naviculales</taxon>
        <taxon>Naviculaceae</taxon>
        <taxon>Seminavis</taxon>
    </lineage>
</organism>
<feature type="signal peptide" evidence="1">
    <location>
        <begin position="1"/>
        <end position="19"/>
    </location>
</feature>
<evidence type="ECO:0000313" key="2">
    <source>
        <dbReference type="EMBL" id="CAB9505270.1"/>
    </source>
</evidence>
<dbReference type="Proteomes" id="UP001153069">
    <property type="component" value="Unassembled WGS sequence"/>
</dbReference>
<accession>A0A9N8HAH8</accession>
<evidence type="ECO:0000256" key="1">
    <source>
        <dbReference type="SAM" id="SignalP"/>
    </source>
</evidence>
<keyword evidence="3" id="KW-1185">Reference proteome</keyword>
<protein>
    <submittedName>
        <fullName evidence="2">Uncharacterized protein</fullName>
    </submittedName>
</protein>
<keyword evidence="1" id="KW-0732">Signal</keyword>
<name>A0A9N8HAH8_9STRA</name>
<evidence type="ECO:0000313" key="3">
    <source>
        <dbReference type="Proteomes" id="UP001153069"/>
    </source>
</evidence>
<sequence length="384" mass="44486">MASRGGVLVFFMGATMTAAIFRMTQDLNALPMTYMEDAEMPVQCDTANRRVPLQAPDFGPYKPAPVEKYVLEHAAELKFDVAPPEWTPTCQVYTDPQSTPYHAQLQDFIEELDSYYKLVNDFDTPIKDLRRNITEYDNSICDLLELYPGGMPAIFNKSQQLSHSSSGWLEPLIPPMRHPRFCFNKDFHKRPKHLIRTDYLLHDFQALCKKLKPTSRTVFVDMGASLVFHKGSQSPVLDLIQLFGKFGFNFDHVYAYEYKKHDPENVFKSVPDYLDASYHWINMGVTSDTNSRQNPFKLLQDYFEPDDLIIVKLDIDTPKLERQLAQQLLDNPQLGKLIDHFYFEHHVNQEELAGTWGRGKETVADSMNLFQEFRKRGIPAHFWV</sequence>
<reference evidence="2" key="1">
    <citation type="submission" date="2020-06" db="EMBL/GenBank/DDBJ databases">
        <authorList>
            <consortium name="Plant Systems Biology data submission"/>
        </authorList>
    </citation>
    <scope>NUCLEOTIDE SEQUENCE</scope>
    <source>
        <strain evidence="2">D6</strain>
    </source>
</reference>
<proteinExistence type="predicted"/>
<feature type="chain" id="PRO_5040266891" evidence="1">
    <location>
        <begin position="20"/>
        <end position="384"/>
    </location>
</feature>